<dbReference type="EMBL" id="AUWU02000003">
    <property type="protein sequence ID" value="KAH0575317.1"/>
    <property type="molecule type" value="Genomic_DNA"/>
</dbReference>
<evidence type="ECO:0000313" key="2">
    <source>
        <dbReference type="EMBL" id="KAH0575317.1"/>
    </source>
</evidence>
<protein>
    <submittedName>
        <fullName evidence="3">Uncharacterized protein</fullName>
    </submittedName>
</protein>
<reference evidence="3" key="2">
    <citation type="submission" date="2020-12" db="EMBL/GenBank/DDBJ databases">
        <title>New Spironucleus salmonicida genome in near-complete chromosomes.</title>
        <authorList>
            <person name="Xu F."/>
            <person name="Kurt Z."/>
            <person name="Jimenez-Gonzalez A."/>
            <person name="Astvaldsson A."/>
            <person name="Andersson J.O."/>
            <person name="Svard S.G."/>
        </authorList>
    </citation>
    <scope>NUCLEOTIDE SEQUENCE</scope>
    <source>
        <strain evidence="3">ATCC 50377</strain>
    </source>
</reference>
<dbReference type="AlphaFoldDB" id="A0A9P8LVU2"/>
<evidence type="ECO:0000313" key="4">
    <source>
        <dbReference type="Proteomes" id="UP000018208"/>
    </source>
</evidence>
<comment type="caution">
    <text evidence="3">The sequence shown here is derived from an EMBL/GenBank/DDBJ whole genome shotgun (WGS) entry which is preliminary data.</text>
</comment>
<feature type="region of interest" description="Disordered" evidence="1">
    <location>
        <begin position="1"/>
        <end position="28"/>
    </location>
</feature>
<sequence length="182" mass="19197">MHRVPETARSRASRQGARASPGAGPESSMLSIADLQTALEHKIGVARRTLRRPDESDIAQIVSTQRQTAMHHAVAPGRHHQFPAPLGDGMPAAPLAATHQAAPAPTAVREAPSQEALQQEAALTAGLRAEMGAIRRELEGVRRQVARFSLAELDAASALAGKQGELLGLANAKVARIRGIVQ</sequence>
<name>A0A9P8LVU2_9EUKA</name>
<proteinExistence type="predicted"/>
<dbReference type="GeneID" id="94296969"/>
<gene>
    <name evidence="2" type="ORF">SS50377_22946</name>
    <name evidence="3" type="ORF">SS50377_22957</name>
</gene>
<evidence type="ECO:0000313" key="3">
    <source>
        <dbReference type="EMBL" id="KAH0575328.1"/>
    </source>
</evidence>
<dbReference type="RefSeq" id="XP_067766090.1">
    <property type="nucleotide sequence ID" value="XM_067906822.1"/>
</dbReference>
<accession>A0A9P8LVU2</accession>
<dbReference type="Proteomes" id="UP000018208">
    <property type="component" value="Unassembled WGS sequence"/>
</dbReference>
<keyword evidence="4" id="KW-1185">Reference proteome</keyword>
<dbReference type="EMBL" id="AUWU02000003">
    <property type="protein sequence ID" value="KAH0575328.1"/>
    <property type="molecule type" value="Genomic_DNA"/>
</dbReference>
<organism evidence="3 4">
    <name type="scientific">Spironucleus salmonicida</name>
    <dbReference type="NCBI Taxonomy" id="348837"/>
    <lineage>
        <taxon>Eukaryota</taxon>
        <taxon>Metamonada</taxon>
        <taxon>Diplomonadida</taxon>
        <taxon>Hexamitidae</taxon>
        <taxon>Hexamitinae</taxon>
        <taxon>Spironucleus</taxon>
    </lineage>
</organism>
<dbReference type="KEGG" id="ssao:94296969"/>
<reference evidence="3" key="1">
    <citation type="journal article" date="2014" name="PLoS Genet.">
        <title>The Genome of Spironucleus salmonicida Highlights a Fish Pathogen Adapted to Fluctuating Environments.</title>
        <authorList>
            <person name="Xu F."/>
            <person name="Jerlstrom-Hultqvist J."/>
            <person name="Einarsson E."/>
            <person name="Astvaldsson A."/>
            <person name="Svard S.G."/>
            <person name="Andersson J.O."/>
        </authorList>
    </citation>
    <scope>NUCLEOTIDE SEQUENCE</scope>
    <source>
        <strain evidence="3">ATCC 50377</strain>
    </source>
</reference>
<evidence type="ECO:0000256" key="1">
    <source>
        <dbReference type="SAM" id="MobiDB-lite"/>
    </source>
</evidence>
<feature type="compositionally biased region" description="Low complexity" evidence="1">
    <location>
        <begin position="13"/>
        <end position="25"/>
    </location>
</feature>